<organism evidence="4 6">
    <name type="scientific">Rufibacter glacialis</name>
    <dbReference type="NCBI Taxonomy" id="1259555"/>
    <lineage>
        <taxon>Bacteria</taxon>
        <taxon>Pseudomonadati</taxon>
        <taxon>Bacteroidota</taxon>
        <taxon>Cytophagia</taxon>
        <taxon>Cytophagales</taxon>
        <taxon>Hymenobacteraceae</taxon>
        <taxon>Rufibacter</taxon>
    </lineage>
</organism>
<feature type="chain" id="PRO_5024465299" evidence="2">
    <location>
        <begin position="24"/>
        <end position="745"/>
    </location>
</feature>
<accession>A0A5M8Q2U7</accession>
<evidence type="ECO:0000256" key="2">
    <source>
        <dbReference type="SAM" id="SignalP"/>
    </source>
</evidence>
<keyword evidence="7" id="KW-1185">Reference proteome</keyword>
<reference evidence="4 6" key="1">
    <citation type="submission" date="2019-07" db="EMBL/GenBank/DDBJ databases">
        <authorList>
            <person name="Qu J.-H."/>
        </authorList>
    </citation>
    <scope>NUCLEOTIDE SEQUENCE [LARGE SCALE GENOMIC DNA]</scope>
    <source>
        <strain evidence="4 6">MDT1-10-3</strain>
    </source>
</reference>
<dbReference type="InterPro" id="IPR026444">
    <property type="entry name" value="Secre_tail"/>
</dbReference>
<proteinExistence type="predicted"/>
<dbReference type="InterPro" id="IPR028994">
    <property type="entry name" value="Integrin_alpha_N"/>
</dbReference>
<dbReference type="Pfam" id="PF13517">
    <property type="entry name" value="FG-GAP_3"/>
    <property type="match status" value="1"/>
</dbReference>
<evidence type="ECO:0000313" key="4">
    <source>
        <dbReference type="EMBL" id="KAA6430225.1"/>
    </source>
</evidence>
<evidence type="ECO:0000313" key="7">
    <source>
        <dbReference type="Proteomes" id="UP001570846"/>
    </source>
</evidence>
<evidence type="ECO:0000259" key="3">
    <source>
        <dbReference type="Pfam" id="PF18962"/>
    </source>
</evidence>
<dbReference type="InterPro" id="IPR013517">
    <property type="entry name" value="FG-GAP"/>
</dbReference>
<dbReference type="SUPFAM" id="SSF69318">
    <property type="entry name" value="Integrin alpha N-terminal domain"/>
    <property type="match status" value="2"/>
</dbReference>
<dbReference type="Gene3D" id="2.130.10.130">
    <property type="entry name" value="Integrin alpha, N-terminal"/>
    <property type="match status" value="2"/>
</dbReference>
<dbReference type="EMBL" id="JBGOGF010000013">
    <property type="protein sequence ID" value="MFA1773493.1"/>
    <property type="molecule type" value="Genomic_DNA"/>
</dbReference>
<dbReference type="OrthoDB" id="9816120at2"/>
<gene>
    <name evidence="5" type="ORF">ACD591_19485</name>
    <name evidence="4" type="ORF">FOE74_20630</name>
</gene>
<dbReference type="Pfam" id="PF18962">
    <property type="entry name" value="Por_Secre_tail"/>
    <property type="match status" value="1"/>
</dbReference>
<dbReference type="EMBL" id="VKKZ01000026">
    <property type="protein sequence ID" value="KAA6430225.1"/>
    <property type="molecule type" value="Genomic_DNA"/>
</dbReference>
<evidence type="ECO:0000256" key="1">
    <source>
        <dbReference type="ARBA" id="ARBA00022729"/>
    </source>
</evidence>
<comment type="caution">
    <text evidence="4">The sequence shown here is derived from an EMBL/GenBank/DDBJ whole genome shotgun (WGS) entry which is preliminary data.</text>
</comment>
<dbReference type="NCBIfam" id="TIGR04183">
    <property type="entry name" value="Por_Secre_tail"/>
    <property type="match status" value="1"/>
</dbReference>
<evidence type="ECO:0000313" key="6">
    <source>
        <dbReference type="Proteomes" id="UP000323866"/>
    </source>
</evidence>
<keyword evidence="1 2" id="KW-0732">Signal</keyword>
<dbReference type="PANTHER" id="PTHR44103:SF1">
    <property type="entry name" value="PROPROTEIN CONVERTASE P"/>
    <property type="match status" value="1"/>
</dbReference>
<reference evidence="5 7" key="3">
    <citation type="submission" date="2024-08" db="EMBL/GenBank/DDBJ databases">
        <authorList>
            <person name="Wei W."/>
        </authorList>
    </citation>
    <scope>NUCLEOTIDE SEQUENCE [LARGE SCALE GENOMIC DNA]</scope>
    <source>
        <strain evidence="5 7">XU2</strain>
    </source>
</reference>
<dbReference type="PANTHER" id="PTHR44103">
    <property type="entry name" value="PROPROTEIN CONVERTASE P"/>
    <property type="match status" value="1"/>
</dbReference>
<dbReference type="AlphaFoldDB" id="A0A5M8Q2U7"/>
<dbReference type="RefSeq" id="WP_149100541.1">
    <property type="nucleotide sequence ID" value="NZ_BMMG01000009.1"/>
</dbReference>
<sequence>MNRALKVLAFFLTWIAWPGQSLWAQAPIRLQEAAGPTVQSQGGQQMRLPWAGGFNSPQFSAIDLNQDGQQDLFVFDRSSQQVTTYLAVQTNGTWTYRHAPQYASAFPKGLRFFALLRDFTCDGLPDLFTATNLGVAVYTNISSASSGPRFNLTHPVLNFNTDANLLVGAEDMPAIVDMDGDGDLDILSWEWSQGTVLEYFRNEQVEQGLPCGTLKFTRASSKWGQVTRCVGTCNNYRFNNETCPSTHHIGGSSVLPLDLNADGVLDLLAGHDDCPDLVSLFNTGTTLQPKITSAEYNLPPFITGPQLSVFPAAYYLDVTFDKIPDLVVAPNMTSNSHQNVDLKNSVWVYPNTGTAQNPRFESPRQPFLQDQMIDVGEGAAPALAKISGTEVLDLVVGNTAVLENGRYSASIAFYQNKGTNSQAVFEATDPDYLGFSAQNLLSLKPQFLDLNADGKVDLAWSAYRPATNSMEFKYVLNQAASGQSAQFSLANAVTVPGLLLFRGDTPYLYDVDKDGKVDVLIGRSSGGLTYFRNTGTSTAPTWSLVTDALGGIGANGERRRLQVTVADLNQDGQPDLLTTDDSGQLRAYPGFQAHVSGTFPQEQDIFWQPLAQQYGIANFGAGMILAAANLDQGTNQLPEILVGTHAGGLRFLKAISEPLSVPNPTEDALAVQLFPNPADQVVQLLTQKNATYQLHNAAGKLIGRGKTEAGQPHTISTKALAAGLYVVRVQTADERIVTHKLVVRH</sequence>
<name>A0A5M8Q2U7_9BACT</name>
<reference evidence="4 6" key="2">
    <citation type="submission" date="2019-09" db="EMBL/GenBank/DDBJ databases">
        <title>A bacterium isolated from glacier soil.</title>
        <authorList>
            <person name="Liu Q."/>
        </authorList>
    </citation>
    <scope>NUCLEOTIDE SEQUENCE [LARGE SCALE GENOMIC DNA]</scope>
    <source>
        <strain evidence="4 6">MDT1-10-3</strain>
    </source>
</reference>
<feature type="signal peptide" evidence="2">
    <location>
        <begin position="1"/>
        <end position="23"/>
    </location>
</feature>
<dbReference type="Proteomes" id="UP000323866">
    <property type="component" value="Unassembled WGS sequence"/>
</dbReference>
<protein>
    <submittedName>
        <fullName evidence="4">T9SS type A sorting domain-containing protein</fullName>
    </submittedName>
</protein>
<dbReference type="Proteomes" id="UP001570846">
    <property type="component" value="Unassembled WGS sequence"/>
</dbReference>
<evidence type="ECO:0000313" key="5">
    <source>
        <dbReference type="EMBL" id="MFA1773493.1"/>
    </source>
</evidence>
<feature type="domain" description="Secretion system C-terminal sorting" evidence="3">
    <location>
        <begin position="673"/>
        <end position="743"/>
    </location>
</feature>